<accession>A0A9J7BWQ5</accession>
<keyword evidence="1" id="KW-0732">Signal</keyword>
<dbReference type="RefSeq" id="WP_260794819.1">
    <property type="nucleotide sequence ID" value="NZ_CP093313.1"/>
</dbReference>
<dbReference type="KEGG" id="orp:MOP44_05020"/>
<evidence type="ECO:0000313" key="4">
    <source>
        <dbReference type="Proteomes" id="UP001059380"/>
    </source>
</evidence>
<gene>
    <name evidence="3" type="ORF">MOP44_05020</name>
</gene>
<protein>
    <submittedName>
        <fullName evidence="3">VOC family protein</fullName>
    </submittedName>
</protein>
<feature type="domain" description="VOC" evidence="2">
    <location>
        <begin position="35"/>
        <end position="143"/>
    </location>
</feature>
<dbReference type="CDD" id="cd06587">
    <property type="entry name" value="VOC"/>
    <property type="match status" value="1"/>
</dbReference>
<sequence length="144" mass="15123">MKRHRAVLLAVLMSLPLFSQSPSGSANVDAAPISRVGFVMLGVADVGRAVDFYHGKLGLKINSQSDDLAFFDAGSISIVVSSEVGRQAGESEIVFAVEHVKQAAGALSRKGVHIEAAPHPLTATDWAASFKDPDGHVLSVYGPQ</sequence>
<feature type="chain" id="PRO_5039952759" evidence="1">
    <location>
        <begin position="20"/>
        <end position="144"/>
    </location>
</feature>
<dbReference type="InterPro" id="IPR037523">
    <property type="entry name" value="VOC_core"/>
</dbReference>
<dbReference type="InterPro" id="IPR029068">
    <property type="entry name" value="Glyas_Bleomycin-R_OHBP_Dase"/>
</dbReference>
<dbReference type="AlphaFoldDB" id="A0A9J7BWQ5"/>
<dbReference type="Pfam" id="PF00903">
    <property type="entry name" value="Glyoxalase"/>
    <property type="match status" value="1"/>
</dbReference>
<reference evidence="3" key="1">
    <citation type="submission" date="2021-04" db="EMBL/GenBank/DDBJ databases">
        <title>Phylogenetic analysis of Acidobacteriaceae.</title>
        <authorList>
            <person name="Qiu L."/>
            <person name="Zhang Q."/>
        </authorList>
    </citation>
    <scope>NUCLEOTIDE SEQUENCE</scope>
    <source>
        <strain evidence="3">DSM 25168</strain>
    </source>
</reference>
<organism evidence="3 4">
    <name type="scientific">Occallatibacter riparius</name>
    <dbReference type="NCBI Taxonomy" id="1002689"/>
    <lineage>
        <taxon>Bacteria</taxon>
        <taxon>Pseudomonadati</taxon>
        <taxon>Acidobacteriota</taxon>
        <taxon>Terriglobia</taxon>
        <taxon>Terriglobales</taxon>
        <taxon>Acidobacteriaceae</taxon>
        <taxon>Occallatibacter</taxon>
    </lineage>
</organism>
<dbReference type="SUPFAM" id="SSF54593">
    <property type="entry name" value="Glyoxalase/Bleomycin resistance protein/Dihydroxybiphenyl dioxygenase"/>
    <property type="match status" value="1"/>
</dbReference>
<dbReference type="Gene3D" id="3.10.180.10">
    <property type="entry name" value="2,3-Dihydroxybiphenyl 1,2-Dioxygenase, domain 1"/>
    <property type="match status" value="1"/>
</dbReference>
<dbReference type="InterPro" id="IPR004360">
    <property type="entry name" value="Glyas_Fos-R_dOase_dom"/>
</dbReference>
<dbReference type="EMBL" id="CP093313">
    <property type="protein sequence ID" value="UWZ85302.1"/>
    <property type="molecule type" value="Genomic_DNA"/>
</dbReference>
<keyword evidence="4" id="KW-1185">Reference proteome</keyword>
<evidence type="ECO:0000259" key="2">
    <source>
        <dbReference type="PROSITE" id="PS51819"/>
    </source>
</evidence>
<evidence type="ECO:0000256" key="1">
    <source>
        <dbReference type="SAM" id="SignalP"/>
    </source>
</evidence>
<proteinExistence type="predicted"/>
<evidence type="ECO:0000313" key="3">
    <source>
        <dbReference type="EMBL" id="UWZ85302.1"/>
    </source>
</evidence>
<name>A0A9J7BWQ5_9BACT</name>
<feature type="signal peptide" evidence="1">
    <location>
        <begin position="1"/>
        <end position="19"/>
    </location>
</feature>
<dbReference type="PROSITE" id="PS51819">
    <property type="entry name" value="VOC"/>
    <property type="match status" value="1"/>
</dbReference>
<dbReference type="Proteomes" id="UP001059380">
    <property type="component" value="Chromosome"/>
</dbReference>